<dbReference type="InterPro" id="IPR035437">
    <property type="entry name" value="SNase_OB-fold_sf"/>
</dbReference>
<name>A0A2W5R449_ANCNO</name>
<proteinExistence type="predicted"/>
<dbReference type="Pfam" id="PF00565">
    <property type="entry name" value="SNase"/>
    <property type="match status" value="1"/>
</dbReference>
<dbReference type="AlphaFoldDB" id="A0A2W5R449"/>
<accession>A0A2W5R449</accession>
<comment type="caution">
    <text evidence="3">The sequence shown here is derived from an EMBL/GenBank/DDBJ whole genome shotgun (WGS) entry which is preliminary data.</text>
</comment>
<evidence type="ECO:0000313" key="4">
    <source>
        <dbReference type="Proteomes" id="UP000248887"/>
    </source>
</evidence>
<dbReference type="Gene3D" id="2.40.50.90">
    <property type="match status" value="1"/>
</dbReference>
<gene>
    <name evidence="3" type="ORF">DI549_13025</name>
</gene>
<dbReference type="Proteomes" id="UP000248887">
    <property type="component" value="Unassembled WGS sequence"/>
</dbReference>
<evidence type="ECO:0000259" key="2">
    <source>
        <dbReference type="PROSITE" id="PS50830"/>
    </source>
</evidence>
<feature type="signal peptide" evidence="1">
    <location>
        <begin position="1"/>
        <end position="27"/>
    </location>
</feature>
<dbReference type="PROSITE" id="PS50830">
    <property type="entry name" value="TNASE_3"/>
    <property type="match status" value="1"/>
</dbReference>
<feature type="domain" description="TNase-like" evidence="2">
    <location>
        <begin position="54"/>
        <end position="142"/>
    </location>
</feature>
<evidence type="ECO:0000256" key="1">
    <source>
        <dbReference type="SAM" id="SignalP"/>
    </source>
</evidence>
<sequence>MIVLPTRGALVAALALAALHWPCRGNAEPTRGAISDTVTASFSICGSARRFDCVVDGDTFWLGRQKIRIADIDAPELTPPRCAHEGELGVAAKHRLRALLNAGPFSLVAGSRDEDPFGRKLRTVLRAGRSIGERMVAEGLVRRWGGGRRSWCD</sequence>
<dbReference type="EMBL" id="QFQD01000039">
    <property type="protein sequence ID" value="PZQ81795.1"/>
    <property type="molecule type" value="Genomic_DNA"/>
</dbReference>
<dbReference type="SUPFAM" id="SSF50199">
    <property type="entry name" value="Staphylococcal nuclease"/>
    <property type="match status" value="1"/>
</dbReference>
<protein>
    <submittedName>
        <fullName evidence="3">Nuclease</fullName>
    </submittedName>
</protein>
<dbReference type="InterPro" id="IPR016071">
    <property type="entry name" value="Staphylococal_nuclease_OB-fold"/>
</dbReference>
<evidence type="ECO:0000313" key="3">
    <source>
        <dbReference type="EMBL" id="PZQ81795.1"/>
    </source>
</evidence>
<feature type="chain" id="PRO_5016109714" evidence="1">
    <location>
        <begin position="28"/>
        <end position="153"/>
    </location>
</feature>
<organism evidence="3 4">
    <name type="scientific">Ancylobacter novellus</name>
    <name type="common">Thiobacillus novellus</name>
    <dbReference type="NCBI Taxonomy" id="921"/>
    <lineage>
        <taxon>Bacteria</taxon>
        <taxon>Pseudomonadati</taxon>
        <taxon>Pseudomonadota</taxon>
        <taxon>Alphaproteobacteria</taxon>
        <taxon>Hyphomicrobiales</taxon>
        <taxon>Xanthobacteraceae</taxon>
        <taxon>Ancylobacter</taxon>
    </lineage>
</organism>
<reference evidence="3 4" key="1">
    <citation type="submission" date="2017-08" db="EMBL/GenBank/DDBJ databases">
        <title>Infants hospitalized years apart are colonized by the same room-sourced microbial strains.</title>
        <authorList>
            <person name="Brooks B."/>
            <person name="Olm M.R."/>
            <person name="Firek B.A."/>
            <person name="Baker R."/>
            <person name="Thomas B.C."/>
            <person name="Morowitz M.J."/>
            <person name="Banfield J.F."/>
        </authorList>
    </citation>
    <scope>NUCLEOTIDE SEQUENCE [LARGE SCALE GENOMIC DNA]</scope>
    <source>
        <strain evidence="3">S2_005_001_R2_27</strain>
    </source>
</reference>
<keyword evidence="1" id="KW-0732">Signal</keyword>